<evidence type="ECO:0000313" key="6">
    <source>
        <dbReference type="EMBL" id="KAK9944989.1"/>
    </source>
</evidence>
<dbReference type="FunFam" id="3.10.450.50:FF:000003">
    <property type="entry name" value="Nuclear transport factor 2 family protein"/>
    <property type="match status" value="1"/>
</dbReference>
<proteinExistence type="predicted"/>
<feature type="region of interest" description="Disordered" evidence="3">
    <location>
        <begin position="255"/>
        <end position="274"/>
    </location>
</feature>
<dbReference type="InterPro" id="IPR002075">
    <property type="entry name" value="NTF2_dom"/>
</dbReference>
<dbReference type="PANTHER" id="PTHR10693:SF29">
    <property type="entry name" value="GB|AAD20086.1"/>
    <property type="match status" value="1"/>
</dbReference>
<dbReference type="PROSITE" id="PS50102">
    <property type="entry name" value="RRM"/>
    <property type="match status" value="1"/>
</dbReference>
<dbReference type="InterPro" id="IPR012677">
    <property type="entry name" value="Nucleotide-bd_a/b_plait_sf"/>
</dbReference>
<dbReference type="FunFam" id="3.30.70.330:FF:000656">
    <property type="entry name" value="Nuclear transport factor 2 family protein"/>
    <property type="match status" value="1"/>
</dbReference>
<dbReference type="SMART" id="SM00360">
    <property type="entry name" value="RRM"/>
    <property type="match status" value="1"/>
</dbReference>
<reference evidence="6 7" key="1">
    <citation type="journal article" date="2023" name="G3 (Bethesda)">
        <title>A chromosome-length genome assembly and annotation of blackberry (Rubus argutus, cv. 'Hillquist').</title>
        <authorList>
            <person name="Bruna T."/>
            <person name="Aryal R."/>
            <person name="Dudchenko O."/>
            <person name="Sargent D.J."/>
            <person name="Mead D."/>
            <person name="Buti M."/>
            <person name="Cavallini A."/>
            <person name="Hytonen T."/>
            <person name="Andres J."/>
            <person name="Pham M."/>
            <person name="Weisz D."/>
            <person name="Mascagni F."/>
            <person name="Usai G."/>
            <person name="Natali L."/>
            <person name="Bassil N."/>
            <person name="Fernandez G.E."/>
            <person name="Lomsadze A."/>
            <person name="Armour M."/>
            <person name="Olukolu B."/>
            <person name="Poorten T."/>
            <person name="Britton C."/>
            <person name="Davik J."/>
            <person name="Ashrafi H."/>
            <person name="Aiden E.L."/>
            <person name="Borodovsky M."/>
            <person name="Worthington M."/>
        </authorList>
    </citation>
    <scope>NUCLEOTIDE SEQUENCE [LARGE SCALE GENOMIC DNA]</scope>
    <source>
        <strain evidence="6">PI 553951</strain>
    </source>
</reference>
<dbReference type="Pfam" id="PF00076">
    <property type="entry name" value="RRM_1"/>
    <property type="match status" value="1"/>
</dbReference>
<feature type="compositionally biased region" description="Polar residues" evidence="3">
    <location>
        <begin position="257"/>
        <end position="274"/>
    </location>
</feature>
<dbReference type="InterPro" id="IPR035979">
    <property type="entry name" value="RBD_domain_sf"/>
</dbReference>
<evidence type="ECO:0000313" key="7">
    <source>
        <dbReference type="Proteomes" id="UP001457282"/>
    </source>
</evidence>
<dbReference type="CDD" id="cd00590">
    <property type="entry name" value="RRM_SF"/>
    <property type="match status" value="1"/>
</dbReference>
<dbReference type="Gene3D" id="3.30.70.330">
    <property type="match status" value="1"/>
</dbReference>
<feature type="domain" description="NTF2" evidence="5">
    <location>
        <begin position="14"/>
        <end position="128"/>
    </location>
</feature>
<name>A0AAW1Y7N8_RUBAR</name>
<dbReference type="PROSITE" id="PS50177">
    <property type="entry name" value="NTF2_DOMAIN"/>
    <property type="match status" value="1"/>
</dbReference>
<feature type="region of interest" description="Disordered" evidence="3">
    <location>
        <begin position="391"/>
        <end position="434"/>
    </location>
</feature>
<dbReference type="Pfam" id="PF02136">
    <property type="entry name" value="NTF2"/>
    <property type="match status" value="1"/>
</dbReference>
<dbReference type="Gene3D" id="3.10.450.50">
    <property type="match status" value="1"/>
</dbReference>
<comment type="caution">
    <text evidence="6">The sequence shown here is derived from an EMBL/GenBank/DDBJ whole genome shotgun (WGS) entry which is preliminary data.</text>
</comment>
<evidence type="ECO:0000259" key="4">
    <source>
        <dbReference type="PROSITE" id="PS50102"/>
    </source>
</evidence>
<dbReference type="GO" id="GO:1990904">
    <property type="term" value="C:ribonucleoprotein complex"/>
    <property type="evidence" value="ECO:0007669"/>
    <property type="project" value="TreeGrafter"/>
</dbReference>
<feature type="domain" description="RRM" evidence="4">
    <location>
        <begin position="315"/>
        <end position="392"/>
    </location>
</feature>
<evidence type="ECO:0000256" key="1">
    <source>
        <dbReference type="ARBA" id="ARBA00022884"/>
    </source>
</evidence>
<protein>
    <recommendedName>
        <fullName evidence="8">G3BP-like protein</fullName>
    </recommendedName>
</protein>
<keyword evidence="1 2" id="KW-0694">RNA-binding</keyword>
<dbReference type="SUPFAM" id="SSF54427">
    <property type="entry name" value="NTF2-like"/>
    <property type="match status" value="1"/>
</dbReference>
<organism evidence="6 7">
    <name type="scientific">Rubus argutus</name>
    <name type="common">Southern blackberry</name>
    <dbReference type="NCBI Taxonomy" id="59490"/>
    <lineage>
        <taxon>Eukaryota</taxon>
        <taxon>Viridiplantae</taxon>
        <taxon>Streptophyta</taxon>
        <taxon>Embryophyta</taxon>
        <taxon>Tracheophyta</taxon>
        <taxon>Spermatophyta</taxon>
        <taxon>Magnoliopsida</taxon>
        <taxon>eudicotyledons</taxon>
        <taxon>Gunneridae</taxon>
        <taxon>Pentapetalae</taxon>
        <taxon>rosids</taxon>
        <taxon>fabids</taxon>
        <taxon>Rosales</taxon>
        <taxon>Rosaceae</taxon>
        <taxon>Rosoideae</taxon>
        <taxon>Rosoideae incertae sedis</taxon>
        <taxon>Rubus</taxon>
    </lineage>
</organism>
<evidence type="ECO:0000256" key="2">
    <source>
        <dbReference type="PROSITE-ProRule" id="PRU00176"/>
    </source>
</evidence>
<evidence type="ECO:0008006" key="8">
    <source>
        <dbReference type="Google" id="ProtNLM"/>
    </source>
</evidence>
<gene>
    <name evidence="6" type="ORF">M0R45_010522</name>
</gene>
<dbReference type="GO" id="GO:0005829">
    <property type="term" value="C:cytosol"/>
    <property type="evidence" value="ECO:0007669"/>
    <property type="project" value="TreeGrafter"/>
</dbReference>
<accession>A0AAW1Y7N8</accession>
<dbReference type="SUPFAM" id="SSF54928">
    <property type="entry name" value="RNA-binding domain, RBD"/>
    <property type="match status" value="1"/>
</dbReference>
<dbReference type="PANTHER" id="PTHR10693">
    <property type="entry name" value="RAS GTPASE-ACTIVATING PROTEIN-BINDING PROTEIN"/>
    <property type="match status" value="1"/>
</dbReference>
<dbReference type="Proteomes" id="UP001457282">
    <property type="component" value="Unassembled WGS sequence"/>
</dbReference>
<keyword evidence="7" id="KW-1185">Reference proteome</keyword>
<dbReference type="InterPro" id="IPR032710">
    <property type="entry name" value="NTF2-like_dom_sf"/>
</dbReference>
<sequence length="449" mass="49922">MASSYPGPVSAVQVGSYFVGQYYQVLQQQPDLVHQFYSDGSTMIRVDGDSTESANEMLQIHTLILSQYFTSIEIKTINSINSLGGGVLVMVTGSVKSKEFNGRRKFAQTFFLAPQNKGYYVLNDIFQFIDDGVVLQHPSSLISEGQFDIQPNASSPHREPPVSDYVLEEEAREYVNSVDIEDDPVDKYSLPEQQFEQEFETEVVVEETPQEETYASFQSAANTVQDTPAASVEEPVGEPQKKTWASILRVARGQTAPEVTQQPSFRSVQTASDWNNTPQPIVEQSNSVSDWSYAPQPTVEAADESYIPEEEGEMKSVYVRNLPPTVTEGEIEEEFKNFGQIIPDGVFVRARKEIGVCYAFVEFEDMVGVHNALKASPIHLAGRQVYIEERRPNSTGAARGRGRGRGRGSYPIDATRGRFGGRSSGRGSYLDSGDYNRGRGNGFYQRGTR</sequence>
<dbReference type="InterPro" id="IPR000504">
    <property type="entry name" value="RRM_dom"/>
</dbReference>
<evidence type="ECO:0000256" key="3">
    <source>
        <dbReference type="SAM" id="MobiDB-lite"/>
    </source>
</evidence>
<dbReference type="AlphaFoldDB" id="A0AAW1Y7N8"/>
<dbReference type="InterPro" id="IPR039539">
    <property type="entry name" value="Ras_GTPase_bind_prot"/>
</dbReference>
<dbReference type="InterPro" id="IPR018222">
    <property type="entry name" value="Nuclear_transport_factor_2_euk"/>
</dbReference>
<evidence type="ECO:0000259" key="5">
    <source>
        <dbReference type="PROSITE" id="PS50177"/>
    </source>
</evidence>
<dbReference type="GO" id="GO:0003729">
    <property type="term" value="F:mRNA binding"/>
    <property type="evidence" value="ECO:0007669"/>
    <property type="project" value="TreeGrafter"/>
</dbReference>
<dbReference type="CDD" id="cd00780">
    <property type="entry name" value="NTF2"/>
    <property type="match status" value="1"/>
</dbReference>
<dbReference type="EMBL" id="JBEDUW010000002">
    <property type="protein sequence ID" value="KAK9944989.1"/>
    <property type="molecule type" value="Genomic_DNA"/>
</dbReference>